<keyword evidence="3" id="KW-1185">Reference proteome</keyword>
<evidence type="ECO:0000313" key="2">
    <source>
        <dbReference type="EMBL" id="TWU32462.1"/>
    </source>
</evidence>
<sequence>MSSISPDRTRAHGEPNSNGAVGVQDLIDRLKSEGVKEGQQQAATVLAEAKKQAARIVETAHAEADTILHEAQQQAERTTTNGKRALQLAKRDTSLQLKEQLEHQFRGWIGNLVSQQLDAPELLTDLIREMASEVTTMIAEPTGSSSVDHSSSVDQPSRVKFLVAGEESESLEAYVKGQAAEMFRQGVQLQADRSLDHGFRVQLAGKSIEIDFSDDAVTAALMRFLAPKFRRILGSSSEGE</sequence>
<protein>
    <submittedName>
        <fullName evidence="2">V-type ATP synthase subunit E</fullName>
    </submittedName>
</protein>
<dbReference type="Proteomes" id="UP000319143">
    <property type="component" value="Unassembled WGS sequence"/>
</dbReference>
<dbReference type="Gene3D" id="1.20.5.2950">
    <property type="match status" value="1"/>
</dbReference>
<accession>A0A5C6D6A9</accession>
<proteinExistence type="predicted"/>
<gene>
    <name evidence="2" type="ORF">Poly41_54400</name>
</gene>
<reference evidence="2 3" key="1">
    <citation type="submission" date="2019-02" db="EMBL/GenBank/DDBJ databases">
        <title>Deep-cultivation of Planctomycetes and their phenomic and genomic characterization uncovers novel biology.</title>
        <authorList>
            <person name="Wiegand S."/>
            <person name="Jogler M."/>
            <person name="Boedeker C."/>
            <person name="Pinto D."/>
            <person name="Vollmers J."/>
            <person name="Rivas-Marin E."/>
            <person name="Kohn T."/>
            <person name="Peeters S.H."/>
            <person name="Heuer A."/>
            <person name="Rast P."/>
            <person name="Oberbeckmann S."/>
            <person name="Bunk B."/>
            <person name="Jeske O."/>
            <person name="Meyerdierks A."/>
            <person name="Storesund J.E."/>
            <person name="Kallscheuer N."/>
            <person name="Luecker S."/>
            <person name="Lage O.M."/>
            <person name="Pohl T."/>
            <person name="Merkel B.J."/>
            <person name="Hornburger P."/>
            <person name="Mueller R.-W."/>
            <person name="Bruemmer F."/>
            <person name="Labrenz M."/>
            <person name="Spormann A.M."/>
            <person name="Op Den Camp H."/>
            <person name="Overmann J."/>
            <person name="Amann R."/>
            <person name="Jetten M.S.M."/>
            <person name="Mascher T."/>
            <person name="Medema M.H."/>
            <person name="Devos D.P."/>
            <person name="Kaster A.-K."/>
            <person name="Ovreas L."/>
            <person name="Rohde M."/>
            <person name="Galperin M.Y."/>
            <person name="Jogler C."/>
        </authorList>
    </citation>
    <scope>NUCLEOTIDE SEQUENCE [LARGE SCALE GENOMIC DNA]</scope>
    <source>
        <strain evidence="2 3">Poly41</strain>
    </source>
</reference>
<comment type="caution">
    <text evidence="2">The sequence shown here is derived from an EMBL/GenBank/DDBJ whole genome shotgun (WGS) entry which is preliminary data.</text>
</comment>
<dbReference type="OrthoDB" id="275916at2"/>
<dbReference type="AlphaFoldDB" id="A0A5C6D6A9"/>
<evidence type="ECO:0000313" key="3">
    <source>
        <dbReference type="Proteomes" id="UP000319143"/>
    </source>
</evidence>
<feature type="region of interest" description="Disordered" evidence="1">
    <location>
        <begin position="1"/>
        <end position="22"/>
    </location>
</feature>
<evidence type="ECO:0000256" key="1">
    <source>
        <dbReference type="SAM" id="MobiDB-lite"/>
    </source>
</evidence>
<name>A0A5C6D6A9_9BACT</name>
<dbReference type="EMBL" id="SJPV01000012">
    <property type="protein sequence ID" value="TWU32462.1"/>
    <property type="molecule type" value="Genomic_DNA"/>
</dbReference>
<dbReference type="RefSeq" id="WP_146530238.1">
    <property type="nucleotide sequence ID" value="NZ_SJPV01000012.1"/>
</dbReference>
<organism evidence="2 3">
    <name type="scientific">Novipirellula artificiosorum</name>
    <dbReference type="NCBI Taxonomy" id="2528016"/>
    <lineage>
        <taxon>Bacteria</taxon>
        <taxon>Pseudomonadati</taxon>
        <taxon>Planctomycetota</taxon>
        <taxon>Planctomycetia</taxon>
        <taxon>Pirellulales</taxon>
        <taxon>Pirellulaceae</taxon>
        <taxon>Novipirellula</taxon>
    </lineage>
</organism>